<dbReference type="RefSeq" id="WP_081168901.1">
    <property type="nucleotide sequence ID" value="NZ_LWBP01000199.1"/>
</dbReference>
<dbReference type="InterPro" id="IPR019861">
    <property type="entry name" value="PorP/SprF_Bacteroidetes"/>
</dbReference>
<feature type="signal peptide" evidence="1">
    <location>
        <begin position="1"/>
        <end position="24"/>
    </location>
</feature>
<reference evidence="3" key="1">
    <citation type="submission" date="2016-04" db="EMBL/GenBank/DDBJ databases">
        <authorList>
            <person name="Chen L."/>
            <person name="Zhuang W."/>
            <person name="Wang G."/>
        </authorList>
    </citation>
    <scope>NUCLEOTIDE SEQUENCE [LARGE SCALE GENOMIC DNA]</scope>
    <source>
        <strain evidence="3">208</strain>
    </source>
</reference>
<dbReference type="Proteomes" id="UP000192276">
    <property type="component" value="Unassembled WGS sequence"/>
</dbReference>
<evidence type="ECO:0000256" key="1">
    <source>
        <dbReference type="SAM" id="SignalP"/>
    </source>
</evidence>
<organism evidence="2 3">
    <name type="scientific">Niastella populi</name>
    <dbReference type="NCBI Taxonomy" id="550983"/>
    <lineage>
        <taxon>Bacteria</taxon>
        <taxon>Pseudomonadati</taxon>
        <taxon>Bacteroidota</taxon>
        <taxon>Chitinophagia</taxon>
        <taxon>Chitinophagales</taxon>
        <taxon>Chitinophagaceae</taxon>
        <taxon>Niastella</taxon>
    </lineage>
</organism>
<proteinExistence type="predicted"/>
<keyword evidence="3" id="KW-1185">Reference proteome</keyword>
<evidence type="ECO:0000313" key="3">
    <source>
        <dbReference type="Proteomes" id="UP000192276"/>
    </source>
</evidence>
<dbReference type="EMBL" id="LWBP01000199">
    <property type="protein sequence ID" value="OQP56655.1"/>
    <property type="molecule type" value="Genomic_DNA"/>
</dbReference>
<dbReference type="NCBIfam" id="TIGR03519">
    <property type="entry name" value="T9SS_PorP_fam"/>
    <property type="match status" value="1"/>
</dbReference>
<dbReference type="OrthoDB" id="1186563at2"/>
<evidence type="ECO:0000313" key="2">
    <source>
        <dbReference type="EMBL" id="OQP56655.1"/>
    </source>
</evidence>
<dbReference type="AlphaFoldDB" id="A0A1V9FE64"/>
<dbReference type="Pfam" id="PF11751">
    <property type="entry name" value="PorP_SprF"/>
    <property type="match status" value="1"/>
</dbReference>
<dbReference type="STRING" id="550983.A4R26_05740"/>
<protein>
    <recommendedName>
        <fullName evidence="4">Type IX secretion system membrane protein PorP/SprF</fullName>
    </recommendedName>
</protein>
<keyword evidence="1" id="KW-0732">Signal</keyword>
<evidence type="ECO:0008006" key="4">
    <source>
        <dbReference type="Google" id="ProtNLM"/>
    </source>
</evidence>
<feature type="chain" id="PRO_5013048505" description="Type IX secretion system membrane protein PorP/SprF" evidence="1">
    <location>
        <begin position="25"/>
        <end position="336"/>
    </location>
</feature>
<comment type="caution">
    <text evidence="2">The sequence shown here is derived from an EMBL/GenBank/DDBJ whole genome shotgun (WGS) entry which is preliminary data.</text>
</comment>
<gene>
    <name evidence="2" type="ORF">A4R26_05740</name>
</gene>
<name>A0A1V9FE64_9BACT</name>
<sequence length="336" mass="36567">MRRTFISRLLPLLLLFTGAGKAMQAQVDPHFTQYYVYPSWLNPALTGSFDGDYRVSGIYRNQWGNISKPFRTVGLGGEFVTNNNVNIGINLLNQTAGDGGYYYTTGYANLAYTGVRLGAAENHRIVMGLQLGMIWRGFNSSKFTFGDQWDPITGFNPGTSTDGFNKTKTASFDAGAGLLYFDAAPGKKANLYAGFSVSHLTKPKDYFSANGDASLPIRYTGHAGVQLNVSEFLSVTPNVLYSKQGTAEEKMAGAYVQLNAAPGTDVMLGANYRIKDAISPFVGLTHNNMVLGISYDVNTSELGKMAHGSNSFEISLSFTGRRSIKTPEAHFICPRL</sequence>
<accession>A0A1V9FE64</accession>